<evidence type="ECO:0000313" key="2">
    <source>
        <dbReference type="Proteomes" id="UP000003692"/>
    </source>
</evidence>
<reference evidence="1 2" key="1">
    <citation type="submission" date="2010-02" db="EMBL/GenBank/DDBJ databases">
        <authorList>
            <person name="Weinstock G."/>
            <person name="Sodergren E."/>
            <person name="Clifton S."/>
            <person name="Fulton L."/>
            <person name="Fulton B."/>
            <person name="Courtney L."/>
            <person name="Fronick C."/>
            <person name="Harrison M."/>
            <person name="Strong C."/>
            <person name="Farmer C."/>
            <person name="Delahaunty K."/>
            <person name="Markovic C."/>
            <person name="Hall O."/>
            <person name="Minx P."/>
            <person name="Tomlinson C."/>
            <person name="Mitreva M."/>
            <person name="Nelson J."/>
            <person name="Hou S."/>
            <person name="Wollam A."/>
            <person name="Pepin K.H."/>
            <person name="Johnson M."/>
            <person name="Bhonagiri V."/>
            <person name="Zhang X."/>
            <person name="Suruliraj S."/>
            <person name="Warren W."/>
            <person name="Chinwalla A."/>
            <person name="Mardis E.R."/>
            <person name="Wilson R.K."/>
        </authorList>
    </citation>
    <scope>NUCLEOTIDE SEQUENCE [LARGE SCALE GENOMIC DNA]</scope>
    <source>
        <strain evidence="1 2">ATCC 23685</strain>
    </source>
</reference>
<dbReference type="EMBL" id="ADGK01000220">
    <property type="protein sequence ID" value="EFE22421.1"/>
    <property type="molecule type" value="Genomic_DNA"/>
</dbReference>
<dbReference type="HOGENOM" id="CLU_3308786_0_0_6"/>
<evidence type="ECO:0000313" key="1">
    <source>
        <dbReference type="EMBL" id="EFE22421.1"/>
    </source>
</evidence>
<dbReference type="AlphaFoldDB" id="D4F714"/>
<comment type="caution">
    <text evidence="1">The sequence shown here is derived from an EMBL/GenBank/DDBJ whole genome shotgun (WGS) entry which is preliminary data.</text>
</comment>
<proteinExistence type="predicted"/>
<protein>
    <submittedName>
        <fullName evidence="1">Uncharacterized protein</fullName>
    </submittedName>
</protein>
<accession>D4F714</accession>
<name>D4F714_EDWTA</name>
<dbReference type="Proteomes" id="UP000003692">
    <property type="component" value="Unassembled WGS sequence"/>
</dbReference>
<gene>
    <name evidence="1" type="ORF">EDWATA_02548</name>
</gene>
<sequence length="39" mass="4185">MCWGCRCRAFPAAVPALLCRAEVIAGDKSAQCPFAEEGR</sequence>
<organism evidence="1 2">
    <name type="scientific">Edwardsiella tarda ATCC 23685</name>
    <dbReference type="NCBI Taxonomy" id="500638"/>
    <lineage>
        <taxon>Bacteria</taxon>
        <taxon>Pseudomonadati</taxon>
        <taxon>Pseudomonadota</taxon>
        <taxon>Gammaproteobacteria</taxon>
        <taxon>Enterobacterales</taxon>
        <taxon>Hafniaceae</taxon>
        <taxon>Edwardsiella</taxon>
    </lineage>
</organism>